<reference evidence="4 5" key="1">
    <citation type="submission" date="2025-04" db="UniProtKB">
        <authorList>
            <consortium name="RefSeq"/>
        </authorList>
    </citation>
    <scope>IDENTIFICATION</scope>
</reference>
<feature type="transmembrane region" description="Helical" evidence="2">
    <location>
        <begin position="197"/>
        <end position="214"/>
    </location>
</feature>
<dbReference type="RefSeq" id="XP_055880166.1">
    <property type="nucleotide sequence ID" value="XM_056024191.1"/>
</dbReference>
<feature type="transmembrane region" description="Helical" evidence="2">
    <location>
        <begin position="80"/>
        <end position="99"/>
    </location>
</feature>
<evidence type="ECO:0000313" key="7">
    <source>
        <dbReference type="RefSeq" id="XP_055880168.1"/>
    </source>
</evidence>
<organism evidence="3 4">
    <name type="scientific">Biomphalaria glabrata</name>
    <name type="common">Bloodfluke planorb</name>
    <name type="synonym">Freshwater snail</name>
    <dbReference type="NCBI Taxonomy" id="6526"/>
    <lineage>
        <taxon>Eukaryota</taxon>
        <taxon>Metazoa</taxon>
        <taxon>Spiralia</taxon>
        <taxon>Lophotrochozoa</taxon>
        <taxon>Mollusca</taxon>
        <taxon>Gastropoda</taxon>
        <taxon>Heterobranchia</taxon>
        <taxon>Euthyneura</taxon>
        <taxon>Panpulmonata</taxon>
        <taxon>Hygrophila</taxon>
        <taxon>Lymnaeoidea</taxon>
        <taxon>Planorbidae</taxon>
        <taxon>Biomphalaria</taxon>
    </lineage>
</organism>
<keyword evidence="3" id="KW-1185">Reference proteome</keyword>
<dbReference type="OrthoDB" id="6108800at2759"/>
<keyword evidence="2" id="KW-0812">Transmembrane</keyword>
<feature type="transmembrane region" description="Helical" evidence="2">
    <location>
        <begin position="257"/>
        <end position="280"/>
    </location>
</feature>
<keyword evidence="2" id="KW-0472">Membrane</keyword>
<evidence type="ECO:0000313" key="3">
    <source>
        <dbReference type="Proteomes" id="UP001165740"/>
    </source>
</evidence>
<dbReference type="RefSeq" id="XP_055880168.1">
    <property type="nucleotide sequence ID" value="XM_056024193.1"/>
</dbReference>
<feature type="transmembrane region" description="Helical" evidence="2">
    <location>
        <begin position="119"/>
        <end position="140"/>
    </location>
</feature>
<evidence type="ECO:0000256" key="2">
    <source>
        <dbReference type="SAM" id="Phobius"/>
    </source>
</evidence>
<keyword evidence="2" id="KW-1133">Transmembrane helix</keyword>
<proteinExistence type="predicted"/>
<gene>
    <name evidence="4 5 6 7" type="primary">LOC106074747</name>
</gene>
<feature type="transmembrane region" description="Helical" evidence="2">
    <location>
        <begin position="37"/>
        <end position="59"/>
    </location>
</feature>
<dbReference type="RefSeq" id="XP_055880167.1">
    <property type="nucleotide sequence ID" value="XM_056024192.1"/>
</dbReference>
<dbReference type="AlphaFoldDB" id="A0A9W2ZYX0"/>
<accession>A0A9W2ZYX0</accession>
<sequence length="373" mass="42068">MSDALGDSTASNVPLAAYTARDATEAITSRPVSSLSIFLHVVTLLEVFLGVVLCLILLIKTLIRPLSITKSPRTLSDRPVIYSLCCGGILMSCHVLPIYVWQQFQTRTVSIRTLTNVCFLQLGLFHLGFCLFYMSLLLELHRLTERVFKVQQKSHLMCQFLAVIGLPSLLMVSYFVVWYFFYSHDPRHCLVSRHHDYIIILEKVAILAALYLMVPVHKVYPTKDTIWTLIALLISFLGGVTFYVIRLSTESMVSSAVNAILAETHVYIYIATIVVVNLFLKIEVSSANEIAEDLHAESRSRSFIKLSGLTRRLSRLSRHMSIAPSTSHRSQSGLALRPTEDDLQNQTMFQRSLRRQTTSVPTPNADAPTVVWY</sequence>
<feature type="transmembrane region" description="Helical" evidence="2">
    <location>
        <begin position="226"/>
        <end position="245"/>
    </location>
</feature>
<dbReference type="Proteomes" id="UP001165740">
    <property type="component" value="Chromosome 3"/>
</dbReference>
<protein>
    <submittedName>
        <fullName evidence="4 5">Uncharacterized protein LOC106074747 isoform X1</fullName>
    </submittedName>
</protein>
<dbReference type="RefSeq" id="XP_055880164.1">
    <property type="nucleotide sequence ID" value="XM_056024189.1"/>
</dbReference>
<feature type="transmembrane region" description="Helical" evidence="2">
    <location>
        <begin position="160"/>
        <end position="182"/>
    </location>
</feature>
<name>A0A9W2ZYX0_BIOGL</name>
<evidence type="ECO:0000313" key="4">
    <source>
        <dbReference type="RefSeq" id="XP_055880164.1"/>
    </source>
</evidence>
<evidence type="ECO:0000256" key="1">
    <source>
        <dbReference type="SAM" id="MobiDB-lite"/>
    </source>
</evidence>
<feature type="region of interest" description="Disordered" evidence="1">
    <location>
        <begin position="352"/>
        <end position="373"/>
    </location>
</feature>
<dbReference type="GeneID" id="106074747"/>
<feature type="compositionally biased region" description="Polar residues" evidence="1">
    <location>
        <begin position="352"/>
        <end position="362"/>
    </location>
</feature>
<evidence type="ECO:0000313" key="6">
    <source>
        <dbReference type="RefSeq" id="XP_055880167.1"/>
    </source>
</evidence>
<evidence type="ECO:0000313" key="5">
    <source>
        <dbReference type="RefSeq" id="XP_055880166.1"/>
    </source>
</evidence>